<keyword evidence="3" id="KW-1185">Reference proteome</keyword>
<organism evidence="2 3">
    <name type="scientific">Zoarces viviparus</name>
    <name type="common">Viviparous eelpout</name>
    <name type="synonym">Blennius viviparus</name>
    <dbReference type="NCBI Taxonomy" id="48416"/>
    <lineage>
        <taxon>Eukaryota</taxon>
        <taxon>Metazoa</taxon>
        <taxon>Chordata</taxon>
        <taxon>Craniata</taxon>
        <taxon>Vertebrata</taxon>
        <taxon>Euteleostomi</taxon>
        <taxon>Actinopterygii</taxon>
        <taxon>Neopterygii</taxon>
        <taxon>Teleostei</taxon>
        <taxon>Neoteleostei</taxon>
        <taxon>Acanthomorphata</taxon>
        <taxon>Eupercaria</taxon>
        <taxon>Perciformes</taxon>
        <taxon>Cottioidei</taxon>
        <taxon>Zoarcales</taxon>
        <taxon>Zoarcidae</taxon>
        <taxon>Zoarcinae</taxon>
        <taxon>Zoarces</taxon>
    </lineage>
</organism>
<dbReference type="AlphaFoldDB" id="A0AAW1F8I2"/>
<gene>
    <name evidence="2" type="ORF">VZT92_012391</name>
</gene>
<evidence type="ECO:0000256" key="1">
    <source>
        <dbReference type="SAM" id="MobiDB-lite"/>
    </source>
</evidence>
<evidence type="ECO:0000313" key="3">
    <source>
        <dbReference type="Proteomes" id="UP001488805"/>
    </source>
</evidence>
<feature type="compositionally biased region" description="Polar residues" evidence="1">
    <location>
        <begin position="126"/>
        <end position="139"/>
    </location>
</feature>
<sequence>MTSVSAVPRASAVRVHVCVRMIQQLVQQQLVLCTDGSPVTRIRRRPRSVGHSCDRPDPRRETLVPLDVLSSRSSHGVRRDLTPTHPHRRPAGSIQPAPLHTFPHLPSSGAPSSRQVSVGLPERKPSFNSSGDTFTSTNRRTLACNTRHGDTLTHRGTGDYGRFTAGGEVSVNG</sequence>
<dbReference type="EMBL" id="JBCEZU010000100">
    <property type="protein sequence ID" value="KAK9530918.1"/>
    <property type="molecule type" value="Genomic_DNA"/>
</dbReference>
<dbReference type="Proteomes" id="UP001488805">
    <property type="component" value="Unassembled WGS sequence"/>
</dbReference>
<feature type="compositionally biased region" description="Basic and acidic residues" evidence="1">
    <location>
        <begin position="52"/>
        <end position="62"/>
    </location>
</feature>
<name>A0AAW1F8I2_ZOAVI</name>
<comment type="caution">
    <text evidence="2">The sequence shown here is derived from an EMBL/GenBank/DDBJ whole genome shotgun (WGS) entry which is preliminary data.</text>
</comment>
<protein>
    <submittedName>
        <fullName evidence="2">Uncharacterized protein</fullName>
    </submittedName>
</protein>
<feature type="region of interest" description="Disordered" evidence="1">
    <location>
        <begin position="44"/>
        <end position="139"/>
    </location>
</feature>
<proteinExistence type="predicted"/>
<reference evidence="2 3" key="1">
    <citation type="journal article" date="2024" name="Genome Biol. Evol.">
        <title>Chromosome-level genome assembly of the viviparous eelpout Zoarces viviparus.</title>
        <authorList>
            <person name="Fuhrmann N."/>
            <person name="Brasseur M.V."/>
            <person name="Bakowski C.E."/>
            <person name="Podsiadlowski L."/>
            <person name="Prost S."/>
            <person name="Krehenwinkel H."/>
            <person name="Mayer C."/>
        </authorList>
    </citation>
    <scope>NUCLEOTIDE SEQUENCE [LARGE SCALE GENOMIC DNA]</scope>
    <source>
        <strain evidence="2">NO-MEL_2022_Ind0_liver</strain>
    </source>
</reference>
<evidence type="ECO:0000313" key="2">
    <source>
        <dbReference type="EMBL" id="KAK9530918.1"/>
    </source>
</evidence>
<accession>A0AAW1F8I2</accession>